<dbReference type="GO" id="GO:0009100">
    <property type="term" value="P:glycoprotein metabolic process"/>
    <property type="evidence" value="ECO:0007669"/>
    <property type="project" value="UniProtKB-ARBA"/>
</dbReference>
<organism evidence="3 4">
    <name type="scientific">Sphaeroforma arctica JP610</name>
    <dbReference type="NCBI Taxonomy" id="667725"/>
    <lineage>
        <taxon>Eukaryota</taxon>
        <taxon>Ichthyosporea</taxon>
        <taxon>Ichthyophonida</taxon>
        <taxon>Sphaeroforma</taxon>
    </lineage>
</organism>
<dbReference type="OrthoDB" id="419198at2759"/>
<reference evidence="3 4" key="1">
    <citation type="submission" date="2011-02" db="EMBL/GenBank/DDBJ databases">
        <title>The Genome Sequence of Sphaeroforma arctica JP610.</title>
        <authorList>
            <consortium name="The Broad Institute Genome Sequencing Platform"/>
            <person name="Russ C."/>
            <person name="Cuomo C."/>
            <person name="Young S.K."/>
            <person name="Zeng Q."/>
            <person name="Gargeya S."/>
            <person name="Alvarado L."/>
            <person name="Berlin A."/>
            <person name="Chapman S.B."/>
            <person name="Chen Z."/>
            <person name="Freedman E."/>
            <person name="Gellesch M."/>
            <person name="Goldberg J."/>
            <person name="Griggs A."/>
            <person name="Gujja S."/>
            <person name="Heilman E."/>
            <person name="Heiman D."/>
            <person name="Howarth C."/>
            <person name="Mehta T."/>
            <person name="Neiman D."/>
            <person name="Pearson M."/>
            <person name="Roberts A."/>
            <person name="Saif S."/>
            <person name="Shea T."/>
            <person name="Shenoy N."/>
            <person name="Sisk P."/>
            <person name="Stolte C."/>
            <person name="Sykes S."/>
            <person name="White J."/>
            <person name="Yandava C."/>
            <person name="Burger G."/>
            <person name="Gray M.W."/>
            <person name="Holland P.W.H."/>
            <person name="King N."/>
            <person name="Lang F.B.F."/>
            <person name="Roger A.J."/>
            <person name="Ruiz-Trillo I."/>
            <person name="Haas B."/>
            <person name="Nusbaum C."/>
            <person name="Birren B."/>
        </authorList>
    </citation>
    <scope>NUCLEOTIDE SEQUENCE [LARGE SCALE GENOMIC DNA]</scope>
    <source>
        <strain evidence="3 4">JP610</strain>
    </source>
</reference>
<evidence type="ECO:0000256" key="1">
    <source>
        <dbReference type="SAM" id="Phobius"/>
    </source>
</evidence>
<dbReference type="PANTHER" id="PTHR43404">
    <property type="entry name" value="LIPOPOLYSACCHARIDE CHOLINEPHOSPHOTRANSFERASE LICD"/>
    <property type="match status" value="1"/>
</dbReference>
<dbReference type="STRING" id="667725.A0A0L0GDH9"/>
<dbReference type="RefSeq" id="XP_014160215.1">
    <property type="nucleotide sequence ID" value="XM_014304740.1"/>
</dbReference>
<dbReference type="GeneID" id="25902041"/>
<proteinExistence type="predicted"/>
<dbReference type="InterPro" id="IPR052942">
    <property type="entry name" value="LPS_cholinephosphotransferase"/>
</dbReference>
<keyword evidence="1" id="KW-0812">Transmembrane</keyword>
<keyword evidence="1" id="KW-1133">Transmembrane helix</keyword>
<dbReference type="Pfam" id="PF04991">
    <property type="entry name" value="LicD"/>
    <property type="match status" value="1"/>
</dbReference>
<keyword evidence="1" id="KW-0472">Membrane</keyword>
<evidence type="ECO:0000313" key="4">
    <source>
        <dbReference type="Proteomes" id="UP000054560"/>
    </source>
</evidence>
<evidence type="ECO:0000259" key="2">
    <source>
        <dbReference type="Pfam" id="PF04991"/>
    </source>
</evidence>
<dbReference type="InterPro" id="IPR007074">
    <property type="entry name" value="LicD/FKTN/FKRP_NTP_transf"/>
</dbReference>
<evidence type="ECO:0000313" key="3">
    <source>
        <dbReference type="EMBL" id="KNC86313.1"/>
    </source>
</evidence>
<name>A0A0L0GDH9_9EUKA</name>
<protein>
    <recommendedName>
        <fullName evidence="2">LicD/FKTN/FKRP nucleotidyltransferase domain-containing protein</fullName>
    </recommendedName>
</protein>
<feature type="transmembrane region" description="Helical" evidence="1">
    <location>
        <begin position="29"/>
        <end position="57"/>
    </location>
</feature>
<feature type="domain" description="LicD/FKTN/FKRP nucleotidyltransferase" evidence="2">
    <location>
        <begin position="95"/>
        <end position="200"/>
    </location>
</feature>
<dbReference type="EMBL" id="KQ241658">
    <property type="protein sequence ID" value="KNC86313.1"/>
    <property type="molecule type" value="Genomic_DNA"/>
</dbReference>
<dbReference type="PANTHER" id="PTHR43404:SF2">
    <property type="entry name" value="LIPOPOLYSACCHARIDE CHOLINEPHOSPHOTRANSFERASE LICD"/>
    <property type="match status" value="1"/>
</dbReference>
<gene>
    <name evidence="3" type="ORF">SARC_01537</name>
</gene>
<sequence>MVKVKSMGRLYTAASKTRTGRILGVSKRLVWFLGCIVICIIISVTNITGLSGIPIVIETGINPFDLYLFENGNVTDTDYYYLADMLNRTDDALRAIDIPYSISSGSLLGLCRHGGPIPWDDDADIVVPKTDFFTAIEHINATLAPHGYTVLFQAPASKNNRKVKAKLFPTDGTPVKSRTCRLYGEGCYRYPFIDIFVYFEEKGQHEETTIRMSDKELANVPSIHTKETVPVLYHWPGGYTSHTRAFTGAPAIVRAMYGENYDDVCVSRGYSHKLNSLAEKYKTFGLTCQQLRTLKPHIKFSDGSLCSGVAELANDNKY</sequence>
<keyword evidence="4" id="KW-1185">Reference proteome</keyword>
<dbReference type="Proteomes" id="UP000054560">
    <property type="component" value="Unassembled WGS sequence"/>
</dbReference>
<accession>A0A0L0GDH9</accession>
<dbReference type="AlphaFoldDB" id="A0A0L0GDH9"/>